<dbReference type="PATRIC" id="fig|157838.3.peg.982"/>
<sequence length="240" mass="27153">MKLNNSSSLPLYYQLKQNIKEAIDSNEYKPGKKIPNETELCEHYGVSRITVRRALQDLVDEGLLERKQGKGTFVSATKITRELITVDGFTDYIKRIGKNPSTRIILSKEVPASKEEAEKLKVQEGAPLLRLVRVMGIEEQPLVIDVAHYSLERFPDLPSYVYKYKSTYDVLKNIYGVVNGSSEKILTVSFATMEEANYLECESGEPLFNIDKVLWDNNGVPIHISNYKIPTARAAFSITT</sequence>
<dbReference type="InterPro" id="IPR028978">
    <property type="entry name" value="Chorismate_lyase_/UTRA_dom_sf"/>
</dbReference>
<dbReference type="RefSeq" id="WP_055738543.1">
    <property type="nucleotide sequence ID" value="NZ_JAAIWL010000018.1"/>
</dbReference>
<keyword evidence="3" id="KW-0804">Transcription</keyword>
<keyword evidence="2" id="KW-0238">DNA-binding</keyword>
<dbReference type="Pfam" id="PF00392">
    <property type="entry name" value="GntR"/>
    <property type="match status" value="1"/>
</dbReference>
<evidence type="ECO:0000256" key="1">
    <source>
        <dbReference type="ARBA" id="ARBA00023015"/>
    </source>
</evidence>
<dbReference type="PRINTS" id="PR00035">
    <property type="entry name" value="HTHGNTR"/>
</dbReference>
<dbReference type="CDD" id="cd07377">
    <property type="entry name" value="WHTH_GntR"/>
    <property type="match status" value="1"/>
</dbReference>
<dbReference type="SUPFAM" id="SSF64288">
    <property type="entry name" value="Chorismate lyase-like"/>
    <property type="match status" value="1"/>
</dbReference>
<dbReference type="Gene3D" id="3.40.1410.10">
    <property type="entry name" value="Chorismate lyase-like"/>
    <property type="match status" value="1"/>
</dbReference>
<dbReference type="EMBL" id="LJJC01000004">
    <property type="protein sequence ID" value="KQL52836.1"/>
    <property type="molecule type" value="Genomic_DNA"/>
</dbReference>
<dbReference type="AlphaFoldDB" id="A0A0Q3WW22"/>
<dbReference type="Pfam" id="PF07702">
    <property type="entry name" value="UTRA"/>
    <property type="match status" value="1"/>
</dbReference>
<dbReference type="InterPro" id="IPR011663">
    <property type="entry name" value="UTRA"/>
</dbReference>
<dbReference type="InterPro" id="IPR036388">
    <property type="entry name" value="WH-like_DNA-bd_sf"/>
</dbReference>
<comment type="caution">
    <text evidence="5">The sequence shown here is derived from an EMBL/GenBank/DDBJ whole genome shotgun (WGS) entry which is preliminary data.</text>
</comment>
<dbReference type="SUPFAM" id="SSF46785">
    <property type="entry name" value="Winged helix' DNA-binding domain"/>
    <property type="match status" value="1"/>
</dbReference>
<evidence type="ECO:0000256" key="2">
    <source>
        <dbReference type="ARBA" id="ARBA00023125"/>
    </source>
</evidence>
<dbReference type="SMART" id="SM00866">
    <property type="entry name" value="UTRA"/>
    <property type="match status" value="1"/>
</dbReference>
<dbReference type="PANTHER" id="PTHR44846">
    <property type="entry name" value="MANNOSYL-D-GLYCERATE TRANSPORT/METABOLISM SYSTEM REPRESSOR MNGR-RELATED"/>
    <property type="match status" value="1"/>
</dbReference>
<dbReference type="GO" id="GO:0003700">
    <property type="term" value="F:DNA-binding transcription factor activity"/>
    <property type="evidence" value="ECO:0007669"/>
    <property type="project" value="InterPro"/>
</dbReference>
<dbReference type="GO" id="GO:0045892">
    <property type="term" value="P:negative regulation of DNA-templated transcription"/>
    <property type="evidence" value="ECO:0007669"/>
    <property type="project" value="TreeGrafter"/>
</dbReference>
<evidence type="ECO:0000313" key="6">
    <source>
        <dbReference type="Proteomes" id="UP000051888"/>
    </source>
</evidence>
<dbReference type="FunFam" id="1.10.10.10:FF:000079">
    <property type="entry name" value="GntR family transcriptional regulator"/>
    <property type="match status" value="1"/>
</dbReference>
<reference evidence="5 6" key="1">
    <citation type="submission" date="2015-09" db="EMBL/GenBank/DDBJ databases">
        <title>Genome sequencing project for genomic taxonomy and phylogenomics of Bacillus-like bacteria.</title>
        <authorList>
            <person name="Liu B."/>
            <person name="Wang J."/>
            <person name="Zhu Y."/>
            <person name="Liu G."/>
            <person name="Chen Q."/>
            <person name="Chen Z."/>
            <person name="Lan J."/>
            <person name="Che J."/>
            <person name="Ge C."/>
            <person name="Shi H."/>
            <person name="Pan Z."/>
            <person name="Liu X."/>
        </authorList>
    </citation>
    <scope>NUCLEOTIDE SEQUENCE [LARGE SCALE GENOMIC DNA]</scope>
    <source>
        <strain evidence="5 6">LMG 18435</strain>
    </source>
</reference>
<gene>
    <name evidence="5" type="ORF">AN964_04420</name>
</gene>
<evidence type="ECO:0000313" key="5">
    <source>
        <dbReference type="EMBL" id="KQL52836.1"/>
    </source>
</evidence>
<protein>
    <recommendedName>
        <fullName evidence="4">HTH gntR-type domain-containing protein</fullName>
    </recommendedName>
</protein>
<dbReference type="PROSITE" id="PS50949">
    <property type="entry name" value="HTH_GNTR"/>
    <property type="match status" value="1"/>
</dbReference>
<dbReference type="SMART" id="SM00345">
    <property type="entry name" value="HTH_GNTR"/>
    <property type="match status" value="1"/>
</dbReference>
<evidence type="ECO:0000256" key="3">
    <source>
        <dbReference type="ARBA" id="ARBA00023163"/>
    </source>
</evidence>
<dbReference type="STRING" id="157838.AN964_04420"/>
<dbReference type="PANTHER" id="PTHR44846:SF1">
    <property type="entry name" value="MANNOSYL-D-GLYCERATE TRANSPORT_METABOLISM SYSTEM REPRESSOR MNGR-RELATED"/>
    <property type="match status" value="1"/>
</dbReference>
<organism evidence="5 6">
    <name type="scientific">Heyndrickxia shackletonii</name>
    <dbReference type="NCBI Taxonomy" id="157838"/>
    <lineage>
        <taxon>Bacteria</taxon>
        <taxon>Bacillati</taxon>
        <taxon>Bacillota</taxon>
        <taxon>Bacilli</taxon>
        <taxon>Bacillales</taxon>
        <taxon>Bacillaceae</taxon>
        <taxon>Heyndrickxia</taxon>
    </lineage>
</organism>
<dbReference type="GO" id="GO:0003677">
    <property type="term" value="F:DNA binding"/>
    <property type="evidence" value="ECO:0007669"/>
    <property type="project" value="UniProtKB-KW"/>
</dbReference>
<dbReference type="Proteomes" id="UP000051888">
    <property type="component" value="Unassembled WGS sequence"/>
</dbReference>
<dbReference type="InterPro" id="IPR036390">
    <property type="entry name" value="WH_DNA-bd_sf"/>
</dbReference>
<accession>A0A0Q3WW22</accession>
<keyword evidence="6" id="KW-1185">Reference proteome</keyword>
<dbReference type="Gene3D" id="1.10.10.10">
    <property type="entry name" value="Winged helix-like DNA-binding domain superfamily/Winged helix DNA-binding domain"/>
    <property type="match status" value="1"/>
</dbReference>
<feature type="domain" description="HTH gntR-type" evidence="4">
    <location>
        <begin position="9"/>
        <end position="77"/>
    </location>
</feature>
<dbReference type="InterPro" id="IPR000524">
    <property type="entry name" value="Tscrpt_reg_HTH_GntR"/>
</dbReference>
<dbReference type="OrthoDB" id="457376at2"/>
<name>A0A0Q3WW22_9BACI</name>
<dbReference type="InterPro" id="IPR050679">
    <property type="entry name" value="Bact_HTH_transcr_reg"/>
</dbReference>
<proteinExistence type="predicted"/>
<keyword evidence="1" id="KW-0805">Transcription regulation</keyword>
<evidence type="ECO:0000259" key="4">
    <source>
        <dbReference type="PROSITE" id="PS50949"/>
    </source>
</evidence>